<evidence type="ECO:0000313" key="3">
    <source>
        <dbReference type="EMBL" id="BCE68249.1"/>
    </source>
</evidence>
<evidence type="ECO:0000256" key="1">
    <source>
        <dbReference type="SAM" id="MobiDB-lite"/>
    </source>
</evidence>
<feature type="region of interest" description="Disordered" evidence="1">
    <location>
        <begin position="1"/>
        <end position="80"/>
    </location>
</feature>
<accession>A0A810AWZ4</accession>
<dbReference type="EMBL" id="AP023096">
    <property type="protein sequence ID" value="BCE68249.1"/>
    <property type="molecule type" value="Genomic_DNA"/>
</dbReference>
<name>A0A810AWZ4_9BRAD</name>
<sequence>MRKRDAPATAPPAYHRRPSVKLRTTPPRRGGLDQLAVNARFGPNEHKTHLPGRANEKQREDVEQAAPNVACAAPEPLQIT</sequence>
<dbReference type="AlphaFoldDB" id="A0A810AWZ4"/>
<gene>
    <name evidence="2" type="ORF">XF5B_70780</name>
    <name evidence="3" type="ORF">XF6B_70480</name>
</gene>
<reference evidence="2" key="1">
    <citation type="submission" date="2020-05" db="EMBL/GenBank/DDBJ databases">
        <title>Complete genome sequence of Bradyrhizobium diazoefficiens XF5 isolated from soybean nodule.</title>
        <authorList>
            <person name="Noda R."/>
            <person name="Kakizaki K."/>
            <person name="Minamisawa K."/>
        </authorList>
    </citation>
    <scope>NUCLEOTIDE SEQUENCE</scope>
    <source>
        <strain evidence="2">XF5</strain>
    </source>
</reference>
<feature type="compositionally biased region" description="Basic and acidic residues" evidence="1">
    <location>
        <begin position="43"/>
        <end position="62"/>
    </location>
</feature>
<proteinExistence type="predicted"/>
<protein>
    <submittedName>
        <fullName evidence="3">Uncharacterized protein</fullName>
    </submittedName>
</protein>
<evidence type="ECO:0000313" key="2">
    <source>
        <dbReference type="EMBL" id="BCE59566.1"/>
    </source>
</evidence>
<dbReference type="EMBL" id="AP023095">
    <property type="protein sequence ID" value="BCE59566.1"/>
    <property type="molecule type" value="Genomic_DNA"/>
</dbReference>
<organism evidence="3">
    <name type="scientific">Bradyrhizobium diazoefficiens</name>
    <dbReference type="NCBI Taxonomy" id="1355477"/>
    <lineage>
        <taxon>Bacteria</taxon>
        <taxon>Pseudomonadati</taxon>
        <taxon>Pseudomonadota</taxon>
        <taxon>Alphaproteobacteria</taxon>
        <taxon>Hyphomicrobiales</taxon>
        <taxon>Nitrobacteraceae</taxon>
        <taxon>Bradyrhizobium</taxon>
    </lineage>
</organism>
<reference evidence="3" key="2">
    <citation type="submission" date="2020-05" db="EMBL/GenBank/DDBJ databases">
        <title>Complete genome sequence of Bradyrhizobium diazoefficiens XF6 isolated from soybean nodule.</title>
        <authorList>
            <person name="Noda R."/>
            <person name="Kakizaki K."/>
            <person name="Minamisawa K."/>
        </authorList>
    </citation>
    <scope>NUCLEOTIDE SEQUENCE</scope>
    <source>
        <strain evidence="3">XF6</strain>
    </source>
</reference>